<dbReference type="EMBL" id="HBIJ01000509">
    <property type="protein sequence ID" value="CAE0359665.1"/>
    <property type="molecule type" value="Transcribed_RNA"/>
</dbReference>
<evidence type="ECO:0008006" key="2">
    <source>
        <dbReference type="Google" id="ProtNLM"/>
    </source>
</evidence>
<protein>
    <recommendedName>
        <fullName evidence="2">SAM domain-containing protein</fullName>
    </recommendedName>
</protein>
<gene>
    <name evidence="1" type="ORF">ALAG00032_LOCUS394</name>
</gene>
<accession>A0A7S3JQW2</accession>
<proteinExistence type="predicted"/>
<evidence type="ECO:0000313" key="1">
    <source>
        <dbReference type="EMBL" id="CAE0359665.1"/>
    </source>
</evidence>
<sequence length="213" mass="24342">MGGAASSVASPNDEIFVRSPCAISNEKSLARMDTRECVGWLCSQKFPESFDYKTVKEKLSKNQVDGIKLSMITCRELRDEIEIKPLGWRKAILRVVRTKLSAEISLAKSLIHQSDNPLAAISLTRNFSLRKESHKLQPLPLSPIHQVCQERPQKEQNQKQEERVEVILKENEEMQDRQSVCINTEAIYMNEEEKKESGIFIRKVCNFSSSTPF</sequence>
<dbReference type="InterPro" id="IPR013761">
    <property type="entry name" value="SAM/pointed_sf"/>
</dbReference>
<organism evidence="1">
    <name type="scientific">Aureoumbra lagunensis</name>
    <dbReference type="NCBI Taxonomy" id="44058"/>
    <lineage>
        <taxon>Eukaryota</taxon>
        <taxon>Sar</taxon>
        <taxon>Stramenopiles</taxon>
        <taxon>Ochrophyta</taxon>
        <taxon>Pelagophyceae</taxon>
        <taxon>Pelagomonadales</taxon>
        <taxon>Aureoumbra</taxon>
    </lineage>
</organism>
<reference evidence="1" key="1">
    <citation type="submission" date="2021-01" db="EMBL/GenBank/DDBJ databases">
        <authorList>
            <person name="Corre E."/>
            <person name="Pelletier E."/>
            <person name="Niang G."/>
            <person name="Scheremetjew M."/>
            <person name="Finn R."/>
            <person name="Kale V."/>
            <person name="Holt S."/>
            <person name="Cochrane G."/>
            <person name="Meng A."/>
            <person name="Brown T."/>
            <person name="Cohen L."/>
        </authorList>
    </citation>
    <scope>NUCLEOTIDE SEQUENCE</scope>
    <source>
        <strain evidence="1">CCMP1510</strain>
    </source>
</reference>
<name>A0A7S3JQW2_9STRA</name>
<dbReference type="AlphaFoldDB" id="A0A7S3JQW2"/>
<dbReference type="SUPFAM" id="SSF47769">
    <property type="entry name" value="SAM/Pointed domain"/>
    <property type="match status" value="1"/>
</dbReference>
<dbReference type="Gene3D" id="1.10.150.50">
    <property type="entry name" value="Transcription Factor, Ets-1"/>
    <property type="match status" value="1"/>
</dbReference>